<gene>
    <name evidence="2" type="ORF">BDP27DRAFT_1416763</name>
</gene>
<feature type="compositionally biased region" description="Pro residues" evidence="1">
    <location>
        <begin position="180"/>
        <end position="189"/>
    </location>
</feature>
<keyword evidence="3" id="KW-1185">Reference proteome</keyword>
<sequence>MATMSPATSDLVNLDAGVDVVNPAPVAVVKDFAASIANFRPTSKEVISGIAPHVFDERRSKAKTQRRRAQLNKRPATAPRLGYDFYHTGLAGIHGTAGPRRRSSFDSITSCYTTTRNWGTSPLRVSAVITVEDIDSVTLERKSIDACADIEDIIPQKPSSQRKRIIPRLELTLGKRKPNPTSPTPPTPPKHTKPKWRIDIRVFKSIGSKFKSVSFSLFLSLSSKTLICHVLQNHHAIEPPYDNTRTAQT</sequence>
<evidence type="ECO:0000313" key="3">
    <source>
        <dbReference type="Proteomes" id="UP000772434"/>
    </source>
</evidence>
<name>A0A9P5UCF9_9AGAR</name>
<protein>
    <submittedName>
        <fullName evidence="2">Uncharacterized protein</fullName>
    </submittedName>
</protein>
<dbReference type="OrthoDB" id="3068253at2759"/>
<feature type="region of interest" description="Disordered" evidence="1">
    <location>
        <begin position="172"/>
        <end position="194"/>
    </location>
</feature>
<dbReference type="AlphaFoldDB" id="A0A9P5UCF9"/>
<accession>A0A9P5UCF9</accession>
<comment type="caution">
    <text evidence="2">The sequence shown here is derived from an EMBL/GenBank/DDBJ whole genome shotgun (WGS) entry which is preliminary data.</text>
</comment>
<reference evidence="2" key="1">
    <citation type="submission" date="2020-11" db="EMBL/GenBank/DDBJ databases">
        <authorList>
            <consortium name="DOE Joint Genome Institute"/>
            <person name="Ahrendt S."/>
            <person name="Riley R."/>
            <person name="Andreopoulos W."/>
            <person name="Labutti K."/>
            <person name="Pangilinan J."/>
            <person name="Ruiz-Duenas F.J."/>
            <person name="Barrasa J.M."/>
            <person name="Sanchez-Garcia M."/>
            <person name="Camarero S."/>
            <person name="Miyauchi S."/>
            <person name="Serrano A."/>
            <person name="Linde D."/>
            <person name="Babiker R."/>
            <person name="Drula E."/>
            <person name="Ayuso-Fernandez I."/>
            <person name="Pacheco R."/>
            <person name="Padilla G."/>
            <person name="Ferreira P."/>
            <person name="Barriuso J."/>
            <person name="Kellner H."/>
            <person name="Castanera R."/>
            <person name="Alfaro M."/>
            <person name="Ramirez L."/>
            <person name="Pisabarro A.G."/>
            <person name="Kuo A."/>
            <person name="Tritt A."/>
            <person name="Lipzen A."/>
            <person name="He G."/>
            <person name="Yan M."/>
            <person name="Ng V."/>
            <person name="Cullen D."/>
            <person name="Martin F."/>
            <person name="Rosso M.-N."/>
            <person name="Henrissat B."/>
            <person name="Hibbett D."/>
            <person name="Martinez A.T."/>
            <person name="Grigoriev I.V."/>
        </authorList>
    </citation>
    <scope>NUCLEOTIDE SEQUENCE</scope>
    <source>
        <strain evidence="2">AH 40177</strain>
    </source>
</reference>
<dbReference type="Proteomes" id="UP000772434">
    <property type="component" value="Unassembled WGS sequence"/>
</dbReference>
<proteinExistence type="predicted"/>
<evidence type="ECO:0000313" key="2">
    <source>
        <dbReference type="EMBL" id="KAF9074086.1"/>
    </source>
</evidence>
<dbReference type="EMBL" id="JADNRY010000015">
    <property type="protein sequence ID" value="KAF9074086.1"/>
    <property type="molecule type" value="Genomic_DNA"/>
</dbReference>
<evidence type="ECO:0000256" key="1">
    <source>
        <dbReference type="SAM" id="MobiDB-lite"/>
    </source>
</evidence>
<organism evidence="2 3">
    <name type="scientific">Rhodocollybia butyracea</name>
    <dbReference type="NCBI Taxonomy" id="206335"/>
    <lineage>
        <taxon>Eukaryota</taxon>
        <taxon>Fungi</taxon>
        <taxon>Dikarya</taxon>
        <taxon>Basidiomycota</taxon>
        <taxon>Agaricomycotina</taxon>
        <taxon>Agaricomycetes</taxon>
        <taxon>Agaricomycetidae</taxon>
        <taxon>Agaricales</taxon>
        <taxon>Marasmiineae</taxon>
        <taxon>Omphalotaceae</taxon>
        <taxon>Rhodocollybia</taxon>
    </lineage>
</organism>